<dbReference type="Proteomes" id="UP000009082">
    <property type="component" value="Unassembled WGS sequence"/>
</dbReference>
<dbReference type="InterPro" id="IPR043137">
    <property type="entry name" value="GGT_ssub_C"/>
</dbReference>
<keyword evidence="4" id="KW-1133">Transmembrane helix</keyword>
<dbReference type="VEuPathDB" id="MicrosporidiaDB:NCER_100224"/>
<comment type="catalytic activity">
    <reaction evidence="3">
        <text>glutathione + H2O = L-cysteinylglycine + L-glutamate</text>
        <dbReference type="Rhea" id="RHEA:28807"/>
        <dbReference type="ChEBI" id="CHEBI:15377"/>
        <dbReference type="ChEBI" id="CHEBI:29985"/>
        <dbReference type="ChEBI" id="CHEBI:57925"/>
        <dbReference type="ChEBI" id="CHEBI:61694"/>
        <dbReference type="EC" id="3.4.19.13"/>
    </reaction>
</comment>
<dbReference type="HOGENOM" id="CLU_014813_4_1_1"/>
<name>C4V716_VAIC1</name>
<dbReference type="MEROPS" id="T03.011"/>
<dbReference type="NCBIfam" id="TIGR00066">
    <property type="entry name" value="g_glut_trans"/>
    <property type="match status" value="1"/>
</dbReference>
<feature type="binding site" evidence="2">
    <location>
        <position position="141"/>
    </location>
    <ligand>
        <name>L-glutamate</name>
        <dbReference type="ChEBI" id="CHEBI:29985"/>
    </ligand>
</feature>
<feature type="active site" description="Nucleophile" evidence="1">
    <location>
        <position position="415"/>
    </location>
</feature>
<dbReference type="OMA" id="GFMLVHL"/>
<dbReference type="Pfam" id="PF01019">
    <property type="entry name" value="G_glu_transpept"/>
    <property type="match status" value="1"/>
</dbReference>
<dbReference type="PANTHER" id="PTHR11686:SF9">
    <property type="entry name" value="RE13973P"/>
    <property type="match status" value="1"/>
</dbReference>
<organism evidence="6">
    <name type="scientific">Vairimorpha ceranae (strain BRL01)</name>
    <name type="common">Microsporidian parasite</name>
    <name type="synonym">Nosema ceranae</name>
    <dbReference type="NCBI Taxonomy" id="578460"/>
    <lineage>
        <taxon>Eukaryota</taxon>
        <taxon>Fungi</taxon>
        <taxon>Fungi incertae sedis</taxon>
        <taxon>Microsporidia</taxon>
        <taxon>Nosematidae</taxon>
        <taxon>Vairimorpha</taxon>
    </lineage>
</organism>
<dbReference type="Gene3D" id="3.60.20.40">
    <property type="match status" value="1"/>
</dbReference>
<dbReference type="PANTHER" id="PTHR11686">
    <property type="entry name" value="GAMMA GLUTAMYL TRANSPEPTIDASE"/>
    <property type="match status" value="1"/>
</dbReference>
<feature type="binding site" evidence="2">
    <location>
        <position position="503"/>
    </location>
    <ligand>
        <name>L-glutamate</name>
        <dbReference type="ChEBI" id="CHEBI:29985"/>
    </ligand>
</feature>
<feature type="binding site" evidence="2">
    <location>
        <position position="457"/>
    </location>
    <ligand>
        <name>L-glutamate</name>
        <dbReference type="ChEBI" id="CHEBI:29985"/>
    </ligand>
</feature>
<dbReference type="InterPro" id="IPR000101">
    <property type="entry name" value="GGT_peptidase"/>
</dbReference>
<feature type="binding site" evidence="2">
    <location>
        <begin position="433"/>
        <end position="435"/>
    </location>
    <ligand>
        <name>L-glutamate</name>
        <dbReference type="ChEBI" id="CHEBI:29985"/>
    </ligand>
</feature>
<evidence type="ECO:0000256" key="1">
    <source>
        <dbReference type="PIRSR" id="PIRSR600101-1"/>
    </source>
</evidence>
<keyword evidence="4" id="KW-0472">Membrane</keyword>
<evidence type="ECO:0000256" key="3">
    <source>
        <dbReference type="RuleBase" id="RU368068"/>
    </source>
</evidence>
<dbReference type="InParanoid" id="C4V716"/>
<evidence type="ECO:0000256" key="2">
    <source>
        <dbReference type="PIRSR" id="PIRSR600101-2"/>
    </source>
</evidence>
<dbReference type="PRINTS" id="PR01210">
    <property type="entry name" value="GGTRANSPTASE"/>
</dbReference>
<dbReference type="EC" id="3.4.19.13" evidence="3"/>
<keyword evidence="3" id="KW-0012">Acyltransferase</keyword>
<dbReference type="GO" id="GO:0103068">
    <property type="term" value="F:leukotriene C4 gamma-glutamyl transferase activity"/>
    <property type="evidence" value="ECO:0007669"/>
    <property type="project" value="UniProtKB-EC"/>
</dbReference>
<dbReference type="UniPathway" id="UPA00204"/>
<dbReference type="EC" id="2.3.2.2" evidence="3"/>
<gene>
    <name evidence="5" type="ORF">NCER_100224</name>
</gene>
<dbReference type="STRING" id="578460.C4V716"/>
<comment type="function">
    <text evidence="3">Cleaves the gamma-glutamyl peptide bond of glutathione and glutathione conjugates.</text>
</comment>
<dbReference type="EMBL" id="ACOL01000009">
    <property type="protein sequence ID" value="EEQ82990.1"/>
    <property type="molecule type" value="Genomic_DNA"/>
</dbReference>
<sequence>MTLNKHNTKFKQIFSSARNTYKQDLSGKVFRCFKNIYYMKKTNNLIFEMLLFLLLIFLQVVQLTFNNQEYYTNFAVSSELPQASEIGLKLLNRGGNAIDAAIATCIAVGIVNAFSSGLGGGGFVLIKKKGLDEEPFMLDFRERAGENFKLNEYINNKTASSLGGTAVGVPAEIKGLFHIHKKFGRLPWKDLFKECIELCKGFSVTKELEKRLIRHNFEILKDPGLREIYSKNGQVLKEGDIVVRENYMRTLKILANNPNDFYQGEIAEALLESINKNGGNITKKDFLNVKPIQRTVIVDKFKDYKVYATSLPSSGVLVVEALKLLEFFDIKKIFEDSKKNNSYQHIHILVEILKFVMARRGELGDPDFLPNHEEVVKHLLSKENLTNIYKKIDVNSTLGFNQYNVDKTNVVDGGTTHINVVDTDGMIVSLTSTINLEWGAKFMDPVTGIILNNQIDDFYFPKDPNADLSSPNIGKPEKIPLSSASPLILEKDNELIVLGAAGGIRIPTSIIEVVFWISLGFSLREAIEKPRLHHQLDPHVLFVEYSESPDVIKYLEKLKHTVKISETNSIFTSVQGIQINYRLSSKNIYAISDHRKGGRAAGL</sequence>
<reference evidence="6" key="1">
    <citation type="journal article" date="2009" name="PLoS Pathog.">
        <title>Genomic analyses of the microsporidian Nosema ceranae, an emergent pathogen of honey bees.</title>
        <authorList>
            <person name="Cornman R.S."/>
            <person name="Chen Y.P."/>
            <person name="Schatz M.C."/>
            <person name="Street C."/>
            <person name="Zhao Y."/>
            <person name="Desany B."/>
            <person name="Egholm M."/>
            <person name="Hutchison S."/>
            <person name="Pettis J.S."/>
            <person name="Lipkin W.I."/>
            <person name="Evans J.D."/>
        </authorList>
    </citation>
    <scope>NUCLEOTIDE SEQUENCE [LARGE SCALE GENOMIC DNA]</scope>
    <source>
        <strain evidence="6">BRL01</strain>
    </source>
</reference>
<evidence type="ECO:0000313" key="6">
    <source>
        <dbReference type="Proteomes" id="UP000009082"/>
    </source>
</evidence>
<dbReference type="GO" id="GO:0036374">
    <property type="term" value="F:glutathione hydrolase activity"/>
    <property type="evidence" value="ECO:0007669"/>
    <property type="project" value="UniProtKB-UniRule"/>
</dbReference>
<dbReference type="Gene3D" id="1.10.246.130">
    <property type="match status" value="1"/>
</dbReference>
<dbReference type="InterPro" id="IPR029055">
    <property type="entry name" value="Ntn_hydrolases_N"/>
</dbReference>
<protein>
    <recommendedName>
        <fullName evidence="3">Glutathione hydrolase</fullName>
        <ecNumber evidence="3">2.3.2.2</ecNumber>
        <ecNumber evidence="3">3.4.19.13</ecNumber>
    </recommendedName>
    <alternativeName>
        <fullName evidence="3">Gamma-glutamyltransferase</fullName>
    </alternativeName>
    <alternativeName>
        <fullName evidence="3">Gamma-glutamyltranspeptidase</fullName>
    </alternativeName>
</protein>
<dbReference type="InterPro" id="IPR043138">
    <property type="entry name" value="GGT_lsub"/>
</dbReference>
<dbReference type="AlphaFoldDB" id="C4V716"/>
<proteinExistence type="predicted"/>
<comment type="catalytic activity">
    <reaction evidence="3">
        <text>an N-terminal (5-L-glutamyl)-[peptide] + an alpha-amino acid = 5-L-glutamyl amino acid + an N-terminal L-alpha-aminoacyl-[peptide]</text>
        <dbReference type="Rhea" id="RHEA:23904"/>
        <dbReference type="Rhea" id="RHEA-COMP:9780"/>
        <dbReference type="Rhea" id="RHEA-COMP:9795"/>
        <dbReference type="ChEBI" id="CHEBI:77644"/>
        <dbReference type="ChEBI" id="CHEBI:78597"/>
        <dbReference type="ChEBI" id="CHEBI:78599"/>
        <dbReference type="ChEBI" id="CHEBI:78608"/>
        <dbReference type="EC" id="2.3.2.2"/>
    </reaction>
</comment>
<dbReference type="GO" id="GO:0005886">
    <property type="term" value="C:plasma membrane"/>
    <property type="evidence" value="ECO:0007669"/>
    <property type="project" value="TreeGrafter"/>
</dbReference>
<feature type="binding site" evidence="2">
    <location>
        <begin position="482"/>
        <end position="483"/>
    </location>
    <ligand>
        <name>L-glutamate</name>
        <dbReference type="ChEBI" id="CHEBI:29985"/>
    </ligand>
</feature>
<keyword evidence="4" id="KW-0812">Transmembrane</keyword>
<dbReference type="OrthoDB" id="1081007at2759"/>
<dbReference type="GO" id="GO:0006751">
    <property type="term" value="P:glutathione catabolic process"/>
    <property type="evidence" value="ECO:0007669"/>
    <property type="project" value="UniProtKB-UniRule"/>
</dbReference>
<dbReference type="FunCoup" id="C4V716">
    <property type="interactions" value="31"/>
</dbReference>
<keyword evidence="3" id="KW-0808">Transferase</keyword>
<accession>C4V716</accession>
<dbReference type="SUPFAM" id="SSF56235">
    <property type="entry name" value="N-terminal nucleophile aminohydrolases (Ntn hydrolases)"/>
    <property type="match status" value="1"/>
</dbReference>
<dbReference type="KEGG" id="nce:NCER_100224"/>
<feature type="transmembrane region" description="Helical" evidence="4">
    <location>
        <begin position="45"/>
        <end position="65"/>
    </location>
</feature>
<comment type="pathway">
    <text evidence="3">Sulfur metabolism; glutathione metabolism.</text>
</comment>
<keyword evidence="3" id="KW-0378">Hydrolase</keyword>
<evidence type="ECO:0000256" key="4">
    <source>
        <dbReference type="SAM" id="Phobius"/>
    </source>
</evidence>
<comment type="catalytic activity">
    <reaction evidence="3">
        <text>an S-substituted glutathione + H2O = an S-substituted L-cysteinylglycine + L-glutamate</text>
        <dbReference type="Rhea" id="RHEA:59468"/>
        <dbReference type="ChEBI" id="CHEBI:15377"/>
        <dbReference type="ChEBI" id="CHEBI:29985"/>
        <dbReference type="ChEBI" id="CHEBI:90779"/>
        <dbReference type="ChEBI" id="CHEBI:143103"/>
        <dbReference type="EC" id="3.4.19.13"/>
    </reaction>
</comment>
<evidence type="ECO:0000313" key="5">
    <source>
        <dbReference type="EMBL" id="EEQ82990.1"/>
    </source>
</evidence>